<feature type="transmembrane region" description="Helical" evidence="4">
    <location>
        <begin position="138"/>
        <end position="164"/>
    </location>
</feature>
<evidence type="ECO:0000256" key="4">
    <source>
        <dbReference type="SAM" id="Phobius"/>
    </source>
</evidence>
<name>A0A4R9I224_9LEPT</name>
<keyword evidence="1" id="KW-0145">Chemotaxis</keyword>
<reference evidence="6" key="1">
    <citation type="journal article" date="2019" name="PLoS Negl. Trop. Dis.">
        <title>Revisiting the worldwide diversity of Leptospira species in the environment.</title>
        <authorList>
            <person name="Vincent A.T."/>
            <person name="Schiettekatte O."/>
            <person name="Bourhy P."/>
            <person name="Veyrier F.J."/>
            <person name="Picardeau M."/>
        </authorList>
    </citation>
    <scope>NUCLEOTIDE SEQUENCE [LARGE SCALE GENOMIC DNA]</scope>
    <source>
        <strain evidence="6">201800287</strain>
    </source>
</reference>
<dbReference type="PANTHER" id="PTHR43531">
    <property type="entry name" value="PROTEIN ICFG"/>
    <property type="match status" value="1"/>
</dbReference>
<evidence type="ECO:0000256" key="3">
    <source>
        <dbReference type="PROSITE-ProRule" id="PRU00284"/>
    </source>
</evidence>
<dbReference type="PROSITE" id="PS50111">
    <property type="entry name" value="CHEMOTAXIS_TRANSDUC_2"/>
    <property type="match status" value="1"/>
</dbReference>
<comment type="caution">
    <text evidence="6">The sequence shown here is derived from an EMBL/GenBank/DDBJ whole genome shotgun (WGS) entry which is preliminary data.</text>
</comment>
<dbReference type="Proteomes" id="UP000298009">
    <property type="component" value="Unassembled WGS sequence"/>
</dbReference>
<keyword evidence="4" id="KW-0472">Membrane</keyword>
<dbReference type="GO" id="GO:0006935">
    <property type="term" value="P:chemotaxis"/>
    <property type="evidence" value="ECO:0007669"/>
    <property type="project" value="UniProtKB-KW"/>
</dbReference>
<dbReference type="OrthoDB" id="354666at2"/>
<comment type="similarity">
    <text evidence="2">Belongs to the methyl-accepting chemotaxis (MCP) protein family.</text>
</comment>
<feature type="transmembrane region" description="Helical" evidence="4">
    <location>
        <begin position="115"/>
        <end position="131"/>
    </location>
</feature>
<dbReference type="GO" id="GO:0005886">
    <property type="term" value="C:plasma membrane"/>
    <property type="evidence" value="ECO:0007669"/>
    <property type="project" value="TreeGrafter"/>
</dbReference>
<evidence type="ECO:0000313" key="6">
    <source>
        <dbReference type="EMBL" id="TGK79012.1"/>
    </source>
</evidence>
<feature type="transmembrane region" description="Helical" evidence="4">
    <location>
        <begin position="77"/>
        <end position="95"/>
    </location>
</feature>
<accession>A0A4R9I224</accession>
<dbReference type="InterPro" id="IPR051310">
    <property type="entry name" value="MCP_chemotaxis"/>
</dbReference>
<keyword evidence="7" id="KW-1185">Reference proteome</keyword>
<evidence type="ECO:0000259" key="5">
    <source>
        <dbReference type="PROSITE" id="PS50111"/>
    </source>
</evidence>
<feature type="domain" description="Methyl-accepting transducer" evidence="5">
    <location>
        <begin position="232"/>
        <end position="489"/>
    </location>
</feature>
<dbReference type="SMART" id="SM00283">
    <property type="entry name" value="MA"/>
    <property type="match status" value="1"/>
</dbReference>
<evidence type="ECO:0000313" key="7">
    <source>
        <dbReference type="Proteomes" id="UP000298009"/>
    </source>
</evidence>
<organism evidence="6 7">
    <name type="scientific">Leptospira noumeaensis</name>
    <dbReference type="NCBI Taxonomy" id="2484964"/>
    <lineage>
        <taxon>Bacteria</taxon>
        <taxon>Pseudomonadati</taxon>
        <taxon>Spirochaetota</taxon>
        <taxon>Spirochaetia</taxon>
        <taxon>Leptospirales</taxon>
        <taxon>Leptospiraceae</taxon>
        <taxon>Leptospira</taxon>
    </lineage>
</organism>
<dbReference type="InterPro" id="IPR004089">
    <property type="entry name" value="MCPsignal_dom"/>
</dbReference>
<dbReference type="GO" id="GO:0007165">
    <property type="term" value="P:signal transduction"/>
    <property type="evidence" value="ECO:0007669"/>
    <property type="project" value="UniProtKB-KW"/>
</dbReference>
<keyword evidence="4" id="KW-0812">Transmembrane</keyword>
<dbReference type="Pfam" id="PF00015">
    <property type="entry name" value="MCPsignal"/>
    <property type="match status" value="1"/>
</dbReference>
<dbReference type="RefSeq" id="WP_135602594.1">
    <property type="nucleotide sequence ID" value="NZ_RQFK01000028.1"/>
</dbReference>
<sequence length="526" mass="58084">MSAETNEISRFERNSFRKGVSLIIYTKYGLSAVFLLGVAANVATKSFIPNLIGSLAFLFNGIIPGYFLRTGKEVSRIWAFTIIFIDLLILVSFFYLDIYNNYVKGDASNTVNAGIFYIIFVFIAIYTSFLFESKLVMIVGIISTCLYLGGIFLSAKLGAALVGKATPEMLRANHIIVATEVQKVIFYFGVIFSLRFVVSLMREMQSDLKIKLKDTLEKQTFITNKSNQMEKSATTLAASVDTLQSMSDELHNQSQNQAASVEEISASVEELSSSAVSSANLAGDQVTRVKIVDQDFLSLQNISENVKAKTTQIAKDVSLSADFSRKVKTSSEELNTIYSDLNKAFSKVEEINQMMSEIADQTNLLALNASIEAARAGEHGRGFAVVAQEVAKLAERSQSNAGTIAKIVKEAGLKINEGTRFSKEVKTQVESQNEELLRIETEILSLEGHVTEQENLNTKLRVTFSELHLLSEQIGVIAQEQMSGSKEINHAITVIDETTQKLADSVQLLYEEINEIHSQSKQLTAN</sequence>
<dbReference type="GO" id="GO:0004888">
    <property type="term" value="F:transmembrane signaling receptor activity"/>
    <property type="evidence" value="ECO:0007669"/>
    <property type="project" value="TreeGrafter"/>
</dbReference>
<evidence type="ECO:0000256" key="1">
    <source>
        <dbReference type="ARBA" id="ARBA00022500"/>
    </source>
</evidence>
<dbReference type="Gene3D" id="1.10.287.950">
    <property type="entry name" value="Methyl-accepting chemotaxis protein"/>
    <property type="match status" value="1"/>
</dbReference>
<keyword evidence="4" id="KW-1133">Transmembrane helix</keyword>
<dbReference type="PANTHER" id="PTHR43531:SF11">
    <property type="entry name" value="METHYL-ACCEPTING CHEMOTAXIS PROTEIN 3"/>
    <property type="match status" value="1"/>
</dbReference>
<dbReference type="AlphaFoldDB" id="A0A4R9I224"/>
<keyword evidence="3" id="KW-0807">Transducer</keyword>
<feature type="transmembrane region" description="Helical" evidence="4">
    <location>
        <begin position="47"/>
        <end position="68"/>
    </location>
</feature>
<gene>
    <name evidence="6" type="ORF">EHQ24_15810</name>
</gene>
<proteinExistence type="inferred from homology"/>
<evidence type="ECO:0000256" key="2">
    <source>
        <dbReference type="ARBA" id="ARBA00029447"/>
    </source>
</evidence>
<feature type="transmembrane region" description="Helical" evidence="4">
    <location>
        <begin position="184"/>
        <end position="201"/>
    </location>
</feature>
<dbReference type="EMBL" id="RQFK01000028">
    <property type="protein sequence ID" value="TGK79012.1"/>
    <property type="molecule type" value="Genomic_DNA"/>
</dbReference>
<protein>
    <submittedName>
        <fullName evidence="6">Chemotaxis protein</fullName>
    </submittedName>
</protein>
<dbReference type="SUPFAM" id="SSF58104">
    <property type="entry name" value="Methyl-accepting chemotaxis protein (MCP) signaling domain"/>
    <property type="match status" value="1"/>
</dbReference>
<feature type="transmembrane region" description="Helical" evidence="4">
    <location>
        <begin position="20"/>
        <end position="41"/>
    </location>
</feature>